<keyword evidence="1" id="KW-0812">Transmembrane</keyword>
<feature type="signal peptide" evidence="2">
    <location>
        <begin position="1"/>
        <end position="35"/>
    </location>
</feature>
<gene>
    <name evidence="3" type="ORF">CCHR01_12505</name>
</gene>
<dbReference type="AlphaFoldDB" id="A0AAD9ABU8"/>
<keyword evidence="1" id="KW-1133">Transmembrane helix</keyword>
<evidence type="ECO:0000256" key="1">
    <source>
        <dbReference type="SAM" id="Phobius"/>
    </source>
</evidence>
<protein>
    <recommendedName>
        <fullName evidence="5">Secreted protein</fullName>
    </recommendedName>
</protein>
<keyword evidence="2" id="KW-0732">Signal</keyword>
<feature type="chain" id="PRO_5041934617" description="Secreted protein" evidence="2">
    <location>
        <begin position="36"/>
        <end position="335"/>
    </location>
</feature>
<organism evidence="3 4">
    <name type="scientific">Colletotrichum chrysophilum</name>
    <dbReference type="NCBI Taxonomy" id="1836956"/>
    <lineage>
        <taxon>Eukaryota</taxon>
        <taxon>Fungi</taxon>
        <taxon>Dikarya</taxon>
        <taxon>Ascomycota</taxon>
        <taxon>Pezizomycotina</taxon>
        <taxon>Sordariomycetes</taxon>
        <taxon>Hypocreomycetidae</taxon>
        <taxon>Glomerellales</taxon>
        <taxon>Glomerellaceae</taxon>
        <taxon>Colletotrichum</taxon>
        <taxon>Colletotrichum gloeosporioides species complex</taxon>
    </lineage>
</organism>
<reference evidence="3" key="1">
    <citation type="submission" date="2023-01" db="EMBL/GenBank/DDBJ databases">
        <title>Colletotrichum chrysophilum M932 genome sequence.</title>
        <authorList>
            <person name="Baroncelli R."/>
        </authorList>
    </citation>
    <scope>NUCLEOTIDE SEQUENCE</scope>
    <source>
        <strain evidence="3">M932</strain>
    </source>
</reference>
<evidence type="ECO:0000313" key="3">
    <source>
        <dbReference type="EMBL" id="KAK1844884.1"/>
    </source>
</evidence>
<comment type="caution">
    <text evidence="3">The sequence shown here is derived from an EMBL/GenBank/DDBJ whole genome shotgun (WGS) entry which is preliminary data.</text>
</comment>
<sequence>MSETKRSYSIISRNRESLVGLLLLCLLGSLRVGGGEMGPSRSSLASTNRSDSSSLVIGLTSSWPMGDRGLSPTDLLPLLPAMATSRMLADLPSRLVALSLARRVSATPPIKPLSSGGFSPAAERPRGREKRDLSHSFILCVGDPLSLGERAVSLPLGTSFWVLMVGFVWLALLDLGRASASLVSYCWEVSPASRESSVGTSGCFDLRFSLLERRFSSALAAFSSSFLALESIFSRCRLSFSSCLSDSLILRLISLISRSRSFLFSSSLFLASASALAISCLSFSMAAFSLISSRTGCTLLAAISSMSAWSMNIPPPISSLPSFSLGTECLAWAAR</sequence>
<dbReference type="Proteomes" id="UP001243330">
    <property type="component" value="Unassembled WGS sequence"/>
</dbReference>
<evidence type="ECO:0000256" key="2">
    <source>
        <dbReference type="SAM" id="SignalP"/>
    </source>
</evidence>
<accession>A0AAD9ABU8</accession>
<keyword evidence="4" id="KW-1185">Reference proteome</keyword>
<proteinExistence type="predicted"/>
<dbReference type="EMBL" id="JAQOWY010000294">
    <property type="protein sequence ID" value="KAK1844884.1"/>
    <property type="molecule type" value="Genomic_DNA"/>
</dbReference>
<evidence type="ECO:0000313" key="4">
    <source>
        <dbReference type="Proteomes" id="UP001243330"/>
    </source>
</evidence>
<name>A0AAD9ABU8_9PEZI</name>
<evidence type="ECO:0008006" key="5">
    <source>
        <dbReference type="Google" id="ProtNLM"/>
    </source>
</evidence>
<feature type="transmembrane region" description="Helical" evidence="1">
    <location>
        <begin position="268"/>
        <end position="291"/>
    </location>
</feature>
<keyword evidence="1" id="KW-0472">Membrane</keyword>
<feature type="transmembrane region" description="Helical" evidence="1">
    <location>
        <begin position="152"/>
        <end position="172"/>
    </location>
</feature>